<evidence type="ECO:0000313" key="2">
    <source>
        <dbReference type="EMBL" id="KFX74936.1"/>
    </source>
</evidence>
<keyword evidence="1" id="KW-0732">Signal</keyword>
<accession>A0A0I9S1M0</accession>
<reference evidence="2" key="1">
    <citation type="book" date="2014" name="THE 24TH EUROPEAN CONGRESS OF CLINICAL MICROBIOLOGY AND INFECTIOUS DISEASES" publisher="ECCMID 2014" city="Barcelona, Spain">
        <title>Identification of resistance genes in three multidrug-resistant Bacteroides fragilis isolates by whole genome sequencing.</title>
        <editorList>
            <person name="Unknown"/>
            <person name="A."/>
        </editorList>
        <authorList>
            <person name="Sydenham T.V."/>
            <person name="Hasman H."/>
            <person name="Wang M."/>
            <person name="Soki J."/>
            <person name="Nagy E."/>
            <person name="Justesen U.S."/>
        </authorList>
    </citation>
    <scope>NUCLEOTIDE SEQUENCE</scope>
    <source>
        <strain evidence="2">DCMOUH0018B</strain>
    </source>
</reference>
<dbReference type="Pfam" id="PF17170">
    <property type="entry name" value="DUF5128"/>
    <property type="match status" value="1"/>
</dbReference>
<protein>
    <submittedName>
        <fullName evidence="2">Uncharacterized protein</fullName>
    </submittedName>
</protein>
<comment type="caution">
    <text evidence="2">The sequence shown here is derived from an EMBL/GenBank/DDBJ whole genome shotgun (WGS) entry which is preliminary data.</text>
</comment>
<dbReference type="AlphaFoldDB" id="A0A0I9S1M0"/>
<name>A0A0I9S1M0_BACFG</name>
<organism evidence="2">
    <name type="scientific">Bacteroides fragilis</name>
    <dbReference type="NCBI Taxonomy" id="817"/>
    <lineage>
        <taxon>Bacteria</taxon>
        <taxon>Pseudomonadati</taxon>
        <taxon>Bacteroidota</taxon>
        <taxon>Bacteroidia</taxon>
        <taxon>Bacteroidales</taxon>
        <taxon>Bacteroidaceae</taxon>
        <taxon>Bacteroides</taxon>
    </lineage>
</organism>
<evidence type="ECO:0000256" key="1">
    <source>
        <dbReference type="SAM" id="SignalP"/>
    </source>
</evidence>
<dbReference type="PROSITE" id="PS51257">
    <property type="entry name" value="PROKAR_LIPOPROTEIN"/>
    <property type="match status" value="1"/>
</dbReference>
<gene>
    <name evidence="2" type="ORF">EE52_0210240</name>
</gene>
<dbReference type="RefSeq" id="WP_032542546.1">
    <property type="nucleotide sequence ID" value="NZ_CAEUHN010000012.1"/>
</dbReference>
<reference evidence="2" key="2">
    <citation type="submission" date="2014-07" db="EMBL/GenBank/DDBJ databases">
        <title>Genetics and epidemiology of antimicrobial resistance in B. fragilis group.</title>
        <authorList>
            <person name="Sydenham T.V."/>
            <person name="Hasman H."/>
            <person name="Kemp M."/>
            <person name="Justesen U.S."/>
        </authorList>
    </citation>
    <scope>NUCLEOTIDE SEQUENCE [LARGE SCALE GENOMIC DNA]</scope>
    <source>
        <strain evidence="2">DCMOUH0018B</strain>
    </source>
</reference>
<dbReference type="EMBL" id="JMZZ02000107">
    <property type="protein sequence ID" value="KFX74936.1"/>
    <property type="molecule type" value="Genomic_DNA"/>
</dbReference>
<proteinExistence type="predicted"/>
<sequence length="408" mass="46314">MKNSGKLLFLSSILGGVFLVSSCSAVPKIEEKDLSEQWPVVASRQWTGQDSVVVCDLNVLKDTIDLPLSFFVEDFRIIKLDNRDEAMVGVSNLCVSENYILVYGSVYTLHPCRLFDKKGKFITDIGAIGQGPGEYRSIYKARIDEKHNCIYLIPFANSNVIYVYDLKGKPLPSIPLHRPVSKAMFRIDTDKREITVGALPFTGYPLVAWTQDFEGNLLDSVPTPKHLFVVPDYSNDIAYGANTEAVDLYISTFWELRPDTLYHYIRSESRLTPRFTLDIGNRKRSMTMYYELPRVYIGKLAVDKQVGDGLWESQDTSYFVVDKKSLRGTFFRIVNDFMGGMPDRLWTPWAFYDRQYIRLVEPGSLKAEIEAYLSGMAGESANALREFGQSIGEEDNSYVIYAKQKGAQ</sequence>
<feature type="chain" id="PRO_5010422974" evidence="1">
    <location>
        <begin position="26"/>
        <end position="408"/>
    </location>
</feature>
<feature type="signal peptide" evidence="1">
    <location>
        <begin position="1"/>
        <end position="25"/>
    </location>
</feature>
<dbReference type="PATRIC" id="fig|817.52.peg.1066"/>